<sequence>MSIHRVQSGLIFDDNFETLDARWVVSPSDSYDYSEVDKRLTLNHNPTDRSTNALFSLPQNESELLIQVHANYNPQYLGDEGGLVIWKNALEKVEFLESEDSVQSGAYNIWRAVKRQNLWTFFAEKNKAWELFDSTICIDPSMAGVVLKGTPRTGYTPLSIDRVILCRGTHISIGNVSSMCKVELLDADSMSPVSKQIVPQGYSGIDIELPSVPFKGKINIYDKDGDGNYILVDEQAEVAEMYGGDVFLRGTDLKVSWKGHDLSEINPTNIGPLKNGINEQKMTIINDTTGNIAENVRVSIAAYGEEFGWKWCDLAPDNSGTPGTYEDSSLAVGTLAAGESKDFWVRVAKSTVAVDEDIKQRMRPTHFFLEINND</sequence>
<gene>
    <name evidence="1" type="ORF">MOC45_03230</name>
</gene>
<dbReference type="Proteomes" id="UP001070352">
    <property type="component" value="Unassembled WGS sequence"/>
</dbReference>
<comment type="caution">
    <text evidence="1">The sequence shown here is derived from an EMBL/GenBank/DDBJ whole genome shotgun (WGS) entry which is preliminary data.</text>
</comment>
<evidence type="ECO:0000313" key="2">
    <source>
        <dbReference type="Proteomes" id="UP001070352"/>
    </source>
</evidence>
<dbReference type="EMBL" id="JALANJ010000003">
    <property type="protein sequence ID" value="MCY8119626.1"/>
    <property type="molecule type" value="Genomic_DNA"/>
</dbReference>
<name>A0A9Q4H818_BACSC</name>
<accession>A0A9Q4H818</accession>
<proteinExistence type="predicted"/>
<reference evidence="1" key="1">
    <citation type="submission" date="2022-02" db="EMBL/GenBank/DDBJ databases">
        <title>Crop Bioprotection Bacillus Genome Sequencing.</title>
        <authorList>
            <person name="Dunlap C."/>
        </authorList>
    </citation>
    <scope>NUCLEOTIDE SEQUENCE</scope>
    <source>
        <strain evidence="1">M18B4</strain>
    </source>
</reference>
<evidence type="ECO:0000313" key="1">
    <source>
        <dbReference type="EMBL" id="MCY8119626.1"/>
    </source>
</evidence>
<dbReference type="AlphaFoldDB" id="A0A9Q4H818"/>
<organism evidence="1 2">
    <name type="scientific">Bacillus spizizenii</name>
    <name type="common">Bacillus subtilis subsp. spizizenii</name>
    <dbReference type="NCBI Taxonomy" id="96241"/>
    <lineage>
        <taxon>Bacteria</taxon>
        <taxon>Bacillati</taxon>
        <taxon>Bacillota</taxon>
        <taxon>Bacilli</taxon>
        <taxon>Bacillales</taxon>
        <taxon>Bacillaceae</taxon>
        <taxon>Bacillus</taxon>
    </lineage>
</organism>
<protein>
    <recommendedName>
        <fullName evidence="3">Virion structural protein</fullName>
    </recommendedName>
</protein>
<evidence type="ECO:0008006" key="3">
    <source>
        <dbReference type="Google" id="ProtNLM"/>
    </source>
</evidence>